<evidence type="ECO:0000313" key="4">
    <source>
        <dbReference type="Proteomes" id="UP000076722"/>
    </source>
</evidence>
<feature type="chain" id="PRO_5007855079" evidence="2">
    <location>
        <begin position="21"/>
        <end position="137"/>
    </location>
</feature>
<evidence type="ECO:0000313" key="3">
    <source>
        <dbReference type="EMBL" id="KZS98171.1"/>
    </source>
</evidence>
<organism evidence="3 4">
    <name type="scientific">Sistotremastrum niveocremeum HHB9708</name>
    <dbReference type="NCBI Taxonomy" id="1314777"/>
    <lineage>
        <taxon>Eukaryota</taxon>
        <taxon>Fungi</taxon>
        <taxon>Dikarya</taxon>
        <taxon>Basidiomycota</taxon>
        <taxon>Agaricomycotina</taxon>
        <taxon>Agaricomycetes</taxon>
        <taxon>Sistotremastrales</taxon>
        <taxon>Sistotremastraceae</taxon>
        <taxon>Sertulicium</taxon>
        <taxon>Sertulicium niveocremeum</taxon>
    </lineage>
</organism>
<name>A0A164ZWU0_9AGAM</name>
<accession>A0A164ZWU0</accession>
<keyword evidence="2" id="KW-0732">Signal</keyword>
<evidence type="ECO:0000256" key="1">
    <source>
        <dbReference type="SAM" id="MobiDB-lite"/>
    </source>
</evidence>
<proteinExistence type="predicted"/>
<dbReference type="Proteomes" id="UP000076722">
    <property type="component" value="Unassembled WGS sequence"/>
</dbReference>
<dbReference type="Gene3D" id="2.40.40.10">
    <property type="entry name" value="RlpA-like domain"/>
    <property type="match status" value="1"/>
</dbReference>
<evidence type="ECO:0000256" key="2">
    <source>
        <dbReference type="SAM" id="SignalP"/>
    </source>
</evidence>
<keyword evidence="4" id="KW-1185">Reference proteome</keyword>
<dbReference type="EMBL" id="KV419395">
    <property type="protein sequence ID" value="KZS98171.1"/>
    <property type="molecule type" value="Genomic_DNA"/>
</dbReference>
<feature type="region of interest" description="Disordered" evidence="1">
    <location>
        <begin position="115"/>
        <end position="137"/>
    </location>
</feature>
<feature type="signal peptide" evidence="2">
    <location>
        <begin position="1"/>
        <end position="20"/>
    </location>
</feature>
<protein>
    <submittedName>
        <fullName evidence="3">Uncharacterized protein</fullName>
    </submittedName>
</protein>
<gene>
    <name evidence="3" type="ORF">SISNIDRAFT_492566</name>
</gene>
<reference evidence="3 4" key="1">
    <citation type="journal article" date="2016" name="Mol. Biol. Evol.">
        <title>Comparative Genomics of Early-Diverging Mushroom-Forming Fungi Provides Insights into the Origins of Lignocellulose Decay Capabilities.</title>
        <authorList>
            <person name="Nagy L.G."/>
            <person name="Riley R."/>
            <person name="Tritt A."/>
            <person name="Adam C."/>
            <person name="Daum C."/>
            <person name="Floudas D."/>
            <person name="Sun H."/>
            <person name="Yadav J.S."/>
            <person name="Pangilinan J."/>
            <person name="Larsson K.H."/>
            <person name="Matsuura K."/>
            <person name="Barry K."/>
            <person name="Labutti K."/>
            <person name="Kuo R."/>
            <person name="Ohm R.A."/>
            <person name="Bhattacharya S.S."/>
            <person name="Shirouzu T."/>
            <person name="Yoshinaga Y."/>
            <person name="Martin F.M."/>
            <person name="Grigoriev I.V."/>
            <person name="Hibbett D.S."/>
        </authorList>
    </citation>
    <scope>NUCLEOTIDE SEQUENCE [LARGE SCALE GENOMIC DNA]</scope>
    <source>
        <strain evidence="3 4">HHB9708</strain>
    </source>
</reference>
<dbReference type="CDD" id="cd22191">
    <property type="entry name" value="DPBB_RlpA_EXP_N-like"/>
    <property type="match status" value="1"/>
</dbReference>
<dbReference type="AlphaFoldDB" id="A0A164ZWU0"/>
<dbReference type="InterPro" id="IPR036908">
    <property type="entry name" value="RlpA-like_sf"/>
</dbReference>
<sequence length="137" mass="14038">MQLSSVFFVTLAAVLTSVDACVVQATGCIYPGYFHGDVTLYPPADAAANSCGITLSAGEKAVSLPSAFFSTAGSSCGQSVIIVNSIGHGFIATVVNEDPTLTDYDITLTEEGLAALSPDNDPDHGTGPVSWTYEAPS</sequence>